<organism evidence="1 2">
    <name type="scientific">Mycena pura</name>
    <dbReference type="NCBI Taxonomy" id="153505"/>
    <lineage>
        <taxon>Eukaryota</taxon>
        <taxon>Fungi</taxon>
        <taxon>Dikarya</taxon>
        <taxon>Basidiomycota</taxon>
        <taxon>Agaricomycotina</taxon>
        <taxon>Agaricomycetes</taxon>
        <taxon>Agaricomycetidae</taxon>
        <taxon>Agaricales</taxon>
        <taxon>Marasmiineae</taxon>
        <taxon>Mycenaceae</taxon>
        <taxon>Mycena</taxon>
    </lineage>
</organism>
<dbReference type="AlphaFoldDB" id="A0AAD6VRA4"/>
<evidence type="ECO:0000313" key="2">
    <source>
        <dbReference type="Proteomes" id="UP001219525"/>
    </source>
</evidence>
<dbReference type="Proteomes" id="UP001219525">
    <property type="component" value="Unassembled WGS sequence"/>
</dbReference>
<comment type="caution">
    <text evidence="1">The sequence shown here is derived from an EMBL/GenBank/DDBJ whole genome shotgun (WGS) entry which is preliminary data.</text>
</comment>
<feature type="non-terminal residue" evidence="1">
    <location>
        <position position="1"/>
    </location>
</feature>
<sequence length="276" mass="31519">SDIPSEYRAEVDRLFIQYLTRICSNLDATDNKGDPIHQQLMAKKMQKLDESTDFRPFKFRIQAFTAAFLEELSQNGYPEEKIPMKKVRNYLWRQPLILRFNEDGKKAKSKGNHIWNVEAKKTANGWEFRPFVRKIAGSPPPVAYCGIQWSWKPRVWDPQACWHNIPVEYSSPSLPLWLSWKDDVLSGTPPPNAESCEITTHAKFTLDGQEGLLTRTFFLNIVPPAVVSADPSFAAFAQRPSIVPPRRSVSDSTLPAWFVIVSISASSMFMRMRIVG</sequence>
<evidence type="ECO:0000313" key="1">
    <source>
        <dbReference type="EMBL" id="KAJ7219485.1"/>
    </source>
</evidence>
<protein>
    <submittedName>
        <fullName evidence="1">Uncharacterized protein</fullName>
    </submittedName>
</protein>
<name>A0AAD6VRA4_9AGAR</name>
<gene>
    <name evidence="1" type="ORF">GGX14DRAFT_355623</name>
</gene>
<dbReference type="EMBL" id="JARJCW010000011">
    <property type="protein sequence ID" value="KAJ7219485.1"/>
    <property type="molecule type" value="Genomic_DNA"/>
</dbReference>
<proteinExistence type="predicted"/>
<reference evidence="1" key="1">
    <citation type="submission" date="2023-03" db="EMBL/GenBank/DDBJ databases">
        <title>Massive genome expansion in bonnet fungi (Mycena s.s.) driven by repeated elements and novel gene families across ecological guilds.</title>
        <authorList>
            <consortium name="Lawrence Berkeley National Laboratory"/>
            <person name="Harder C.B."/>
            <person name="Miyauchi S."/>
            <person name="Viragh M."/>
            <person name="Kuo A."/>
            <person name="Thoen E."/>
            <person name="Andreopoulos B."/>
            <person name="Lu D."/>
            <person name="Skrede I."/>
            <person name="Drula E."/>
            <person name="Henrissat B."/>
            <person name="Morin E."/>
            <person name="Kohler A."/>
            <person name="Barry K."/>
            <person name="LaButti K."/>
            <person name="Morin E."/>
            <person name="Salamov A."/>
            <person name="Lipzen A."/>
            <person name="Mereny Z."/>
            <person name="Hegedus B."/>
            <person name="Baldrian P."/>
            <person name="Stursova M."/>
            <person name="Weitz H."/>
            <person name="Taylor A."/>
            <person name="Grigoriev I.V."/>
            <person name="Nagy L.G."/>
            <person name="Martin F."/>
            <person name="Kauserud H."/>
        </authorList>
    </citation>
    <scope>NUCLEOTIDE SEQUENCE</scope>
    <source>
        <strain evidence="1">9144</strain>
    </source>
</reference>
<keyword evidence="2" id="KW-1185">Reference proteome</keyword>
<accession>A0AAD6VRA4</accession>